<evidence type="ECO:0000313" key="1">
    <source>
        <dbReference type="EMBL" id="CAG8569107.1"/>
    </source>
</evidence>
<evidence type="ECO:0000313" key="2">
    <source>
        <dbReference type="Proteomes" id="UP000789901"/>
    </source>
</evidence>
<accession>A0ABN7UDF4</accession>
<comment type="caution">
    <text evidence="1">The sequence shown here is derived from an EMBL/GenBank/DDBJ whole genome shotgun (WGS) entry which is preliminary data.</text>
</comment>
<organism evidence="1 2">
    <name type="scientific">Gigaspora margarita</name>
    <dbReference type="NCBI Taxonomy" id="4874"/>
    <lineage>
        <taxon>Eukaryota</taxon>
        <taxon>Fungi</taxon>
        <taxon>Fungi incertae sedis</taxon>
        <taxon>Mucoromycota</taxon>
        <taxon>Glomeromycotina</taxon>
        <taxon>Glomeromycetes</taxon>
        <taxon>Diversisporales</taxon>
        <taxon>Gigasporaceae</taxon>
        <taxon>Gigaspora</taxon>
    </lineage>
</organism>
<dbReference type="EMBL" id="CAJVQB010002285">
    <property type="protein sequence ID" value="CAG8569107.1"/>
    <property type="molecule type" value="Genomic_DNA"/>
</dbReference>
<proteinExistence type="predicted"/>
<name>A0ABN7UDF4_GIGMA</name>
<gene>
    <name evidence="1" type="ORF">GMARGA_LOCUS5394</name>
</gene>
<sequence length="108" mass="12426">MKKALNTALDLGCKKELINIVACFIEQKKAELENITNKNKNLINLNSDYNRFSGPIYNYNTIDPQDPNLRISLLNANSNNDNNNAKDHKRKYVYNIYSETGHNACIYK</sequence>
<protein>
    <submittedName>
        <fullName evidence="1">15576_t:CDS:1</fullName>
    </submittedName>
</protein>
<reference evidence="1 2" key="1">
    <citation type="submission" date="2021-06" db="EMBL/GenBank/DDBJ databases">
        <authorList>
            <person name="Kallberg Y."/>
            <person name="Tangrot J."/>
            <person name="Rosling A."/>
        </authorList>
    </citation>
    <scope>NUCLEOTIDE SEQUENCE [LARGE SCALE GENOMIC DNA]</scope>
    <source>
        <strain evidence="1 2">120-4 pot B 10/14</strain>
    </source>
</reference>
<keyword evidence="2" id="KW-1185">Reference proteome</keyword>
<dbReference type="Proteomes" id="UP000789901">
    <property type="component" value="Unassembled WGS sequence"/>
</dbReference>